<gene>
    <name evidence="1" type="ORF">HPB48_011076</name>
</gene>
<dbReference type="EMBL" id="JABSTR010000010">
    <property type="protein sequence ID" value="KAH9379492.1"/>
    <property type="molecule type" value="Genomic_DNA"/>
</dbReference>
<keyword evidence="2" id="KW-1185">Reference proteome</keyword>
<organism evidence="1 2">
    <name type="scientific">Haemaphysalis longicornis</name>
    <name type="common">Bush tick</name>
    <dbReference type="NCBI Taxonomy" id="44386"/>
    <lineage>
        <taxon>Eukaryota</taxon>
        <taxon>Metazoa</taxon>
        <taxon>Ecdysozoa</taxon>
        <taxon>Arthropoda</taxon>
        <taxon>Chelicerata</taxon>
        <taxon>Arachnida</taxon>
        <taxon>Acari</taxon>
        <taxon>Parasitiformes</taxon>
        <taxon>Ixodida</taxon>
        <taxon>Ixodoidea</taxon>
        <taxon>Ixodidae</taxon>
        <taxon>Haemaphysalinae</taxon>
        <taxon>Haemaphysalis</taxon>
    </lineage>
</organism>
<dbReference type="Proteomes" id="UP000821853">
    <property type="component" value="Chromosome 8"/>
</dbReference>
<dbReference type="OrthoDB" id="8194935at2759"/>
<accession>A0A9J6GYN1</accession>
<protein>
    <submittedName>
        <fullName evidence="1">Uncharacterized protein</fullName>
    </submittedName>
</protein>
<sequence>MEELLCQAHHSTKIRLAMGIVVEKILRASDPFSEASTERLRQHGVTRNQLVTVLTKVEAVNNSRPIPYGFSDSRNPQPKTPAHSITVNQLTSVPCPTSLDVGHLNIPILITSGQ</sequence>
<reference evidence="1 2" key="1">
    <citation type="journal article" date="2020" name="Cell">
        <title>Large-Scale Comparative Analyses of Tick Genomes Elucidate Their Genetic Diversity and Vector Capacities.</title>
        <authorList>
            <consortium name="Tick Genome and Microbiome Consortium (TIGMIC)"/>
            <person name="Jia N."/>
            <person name="Wang J."/>
            <person name="Shi W."/>
            <person name="Du L."/>
            <person name="Sun Y."/>
            <person name="Zhan W."/>
            <person name="Jiang J.F."/>
            <person name="Wang Q."/>
            <person name="Zhang B."/>
            <person name="Ji P."/>
            <person name="Bell-Sakyi L."/>
            <person name="Cui X.M."/>
            <person name="Yuan T.T."/>
            <person name="Jiang B.G."/>
            <person name="Yang W.F."/>
            <person name="Lam T.T."/>
            <person name="Chang Q.C."/>
            <person name="Ding S.J."/>
            <person name="Wang X.J."/>
            <person name="Zhu J.G."/>
            <person name="Ruan X.D."/>
            <person name="Zhao L."/>
            <person name="Wei J.T."/>
            <person name="Ye R.Z."/>
            <person name="Que T.C."/>
            <person name="Du C.H."/>
            <person name="Zhou Y.H."/>
            <person name="Cheng J.X."/>
            <person name="Dai P.F."/>
            <person name="Guo W.B."/>
            <person name="Han X.H."/>
            <person name="Huang E.J."/>
            <person name="Li L.F."/>
            <person name="Wei W."/>
            <person name="Gao Y.C."/>
            <person name="Liu J.Z."/>
            <person name="Shao H.Z."/>
            <person name="Wang X."/>
            <person name="Wang C.C."/>
            <person name="Yang T.C."/>
            <person name="Huo Q.B."/>
            <person name="Li W."/>
            <person name="Chen H.Y."/>
            <person name="Chen S.E."/>
            <person name="Zhou L.G."/>
            <person name="Ni X.B."/>
            <person name="Tian J.H."/>
            <person name="Sheng Y."/>
            <person name="Liu T."/>
            <person name="Pan Y.S."/>
            <person name="Xia L.Y."/>
            <person name="Li J."/>
            <person name="Zhao F."/>
            <person name="Cao W.C."/>
        </authorList>
    </citation>
    <scope>NUCLEOTIDE SEQUENCE [LARGE SCALE GENOMIC DNA]</scope>
    <source>
        <strain evidence="1">HaeL-2018</strain>
    </source>
</reference>
<proteinExistence type="predicted"/>
<dbReference type="AlphaFoldDB" id="A0A9J6GYN1"/>
<name>A0A9J6GYN1_HAELO</name>
<dbReference type="VEuPathDB" id="VectorBase:HLOH_049977"/>
<evidence type="ECO:0000313" key="2">
    <source>
        <dbReference type="Proteomes" id="UP000821853"/>
    </source>
</evidence>
<comment type="caution">
    <text evidence="1">The sequence shown here is derived from an EMBL/GenBank/DDBJ whole genome shotgun (WGS) entry which is preliminary data.</text>
</comment>
<evidence type="ECO:0000313" key="1">
    <source>
        <dbReference type="EMBL" id="KAH9379492.1"/>
    </source>
</evidence>